<keyword evidence="2" id="KW-0597">Phosphoprotein</keyword>
<dbReference type="Proteomes" id="UP000253594">
    <property type="component" value="Unassembled WGS sequence"/>
</dbReference>
<dbReference type="Gene3D" id="3.30.300.30">
    <property type="match status" value="1"/>
</dbReference>
<dbReference type="PANTHER" id="PTHR45527:SF1">
    <property type="entry name" value="FATTY ACID SYNTHASE"/>
    <property type="match status" value="1"/>
</dbReference>
<keyword evidence="1" id="KW-0596">Phosphopantetheine</keyword>
<sequence>LAPRRAAASQPAPLVAVVSLFERQVEALPGSAALAFEEQRWTYRDLDHVARCVATRLVRAGARRGDAIGVALNRSPEMIATIWGILRAGLVCVPLDVSYPAQRLALILETAQPFRVVAHPEHAHVAAAERVLPVEELVADIEPETFAAPQLDELAMLLFTSGSTGRPKGVELSHRMWANYTQWQLRVASGVPGLRTLQFAPLSFDMAFQEIFSTLCGGGELQLISNRERMDPSALLHVLERRQVQRVLLPFVALQRLAEASNTLGVRPGALRVVVSSGEQLRITEDVRAFCAAMPGLLLENQYGPTETHQVTYHSLSGDPAHYPDLPPIGRPLDGVEVQVLDAALRPVPVGVTGELYFGGDCLARGYHRAPELTAERFVEHPWRPGARLYRTGDLGRILGNGEIVWLGRADTQVKVRGFRIEPAEVELAIMRQAERQPGLRGAAVVARERQGNDAFLAAFLLGEPEAVDLAELKQALRSELPEHMVPAHFAWVDGFALTPSGKRDDAALRALPLEHGTNIEYLAPRDDYERTLAGLLGELLDRPRVGIRDSFFDLGGTSLSAMRFMLLIEKRYGVDLPMAALIETPTVEGLAERLRDRSAVGAFDPLVPIRAGGSRPPLFLVHPLGGHVLCYLPLVRALPPDQPVYALQAAGTGQGSTPLAVLEDIAASYLAAIRRVQPEGPYYLGGWSFGGFVAYEMARQLRALDPQAVAQLIVLDSITVDRNHAGSASDEALLLFFYWELVWFERSDEEVEPLPEGASLEQKLDHIVERAIEAGVLPAGTPRATVQRLYELFRASWQALIGYRPEVSDQDMTLLRADGPLPLALKPMHDAAGTHYGDPKNGWQHWTSGRLDVIDVPGDHLVLMKEPYVETVAAEIAALLEPSTSSERTRP</sequence>
<comment type="caution">
    <text evidence="5">The sequence shown here is derived from an EMBL/GenBank/DDBJ whole genome shotgun (WGS) entry which is preliminary data.</text>
</comment>
<dbReference type="InterPro" id="IPR020845">
    <property type="entry name" value="AMP-binding_CS"/>
</dbReference>
<dbReference type="GO" id="GO:0043041">
    <property type="term" value="P:amino acid activation for nonribosomal peptide biosynthetic process"/>
    <property type="evidence" value="ECO:0007669"/>
    <property type="project" value="TreeGrafter"/>
</dbReference>
<dbReference type="InterPro" id="IPR000873">
    <property type="entry name" value="AMP-dep_synth/lig_dom"/>
</dbReference>
<dbReference type="SUPFAM" id="SSF56801">
    <property type="entry name" value="Acetyl-CoA synthetase-like"/>
    <property type="match status" value="1"/>
</dbReference>
<dbReference type="Pfam" id="PF00975">
    <property type="entry name" value="Thioesterase"/>
    <property type="match status" value="1"/>
</dbReference>
<dbReference type="PROSITE" id="PS00455">
    <property type="entry name" value="AMP_BINDING"/>
    <property type="match status" value="1"/>
</dbReference>
<keyword evidence="3" id="KW-0808">Transferase</keyword>
<dbReference type="InterPro" id="IPR009081">
    <property type="entry name" value="PP-bd_ACP"/>
</dbReference>
<dbReference type="InterPro" id="IPR036736">
    <property type="entry name" value="ACP-like_sf"/>
</dbReference>
<gene>
    <name evidence="5" type="ORF">DT376_13350</name>
</gene>
<dbReference type="InterPro" id="IPR001031">
    <property type="entry name" value="Thioesterase"/>
</dbReference>
<dbReference type="GO" id="GO:0044550">
    <property type="term" value="P:secondary metabolite biosynthetic process"/>
    <property type="evidence" value="ECO:0007669"/>
    <property type="project" value="TreeGrafter"/>
</dbReference>
<dbReference type="CDD" id="cd17651">
    <property type="entry name" value="A_NRPS_VisG_like"/>
    <property type="match status" value="1"/>
</dbReference>
<evidence type="ECO:0000259" key="4">
    <source>
        <dbReference type="PROSITE" id="PS50075"/>
    </source>
</evidence>
<dbReference type="GO" id="GO:0031177">
    <property type="term" value="F:phosphopantetheine binding"/>
    <property type="evidence" value="ECO:0007669"/>
    <property type="project" value="InterPro"/>
</dbReference>
<dbReference type="PANTHER" id="PTHR45527">
    <property type="entry name" value="NONRIBOSOMAL PEPTIDE SYNTHETASE"/>
    <property type="match status" value="1"/>
</dbReference>
<evidence type="ECO:0000313" key="6">
    <source>
        <dbReference type="Proteomes" id="UP000253594"/>
    </source>
</evidence>
<dbReference type="InterPro" id="IPR029058">
    <property type="entry name" value="AB_hydrolase_fold"/>
</dbReference>
<feature type="domain" description="Carrier" evidence="4">
    <location>
        <begin position="524"/>
        <end position="599"/>
    </location>
</feature>
<dbReference type="InterPro" id="IPR025110">
    <property type="entry name" value="AMP-bd_C"/>
</dbReference>
<dbReference type="Gene3D" id="3.40.50.1820">
    <property type="entry name" value="alpha/beta hydrolase"/>
    <property type="match status" value="1"/>
</dbReference>
<evidence type="ECO:0000256" key="1">
    <source>
        <dbReference type="ARBA" id="ARBA00022450"/>
    </source>
</evidence>
<dbReference type="NCBIfam" id="TIGR01733">
    <property type="entry name" value="AA-adenyl-dom"/>
    <property type="match status" value="1"/>
</dbReference>
<dbReference type="PROSITE" id="PS50075">
    <property type="entry name" value="CARRIER"/>
    <property type="match status" value="1"/>
</dbReference>
<dbReference type="Pfam" id="PF00501">
    <property type="entry name" value="AMP-binding"/>
    <property type="match status" value="1"/>
</dbReference>
<dbReference type="InterPro" id="IPR020806">
    <property type="entry name" value="PKS_PP-bd"/>
</dbReference>
<dbReference type="FunFam" id="3.40.50.1820:FF:000439">
    <property type="entry name" value="Non-ribosomal peptide synthetase OfaC"/>
    <property type="match status" value="1"/>
</dbReference>
<evidence type="ECO:0000313" key="5">
    <source>
        <dbReference type="EMBL" id="RCI74377.1"/>
    </source>
</evidence>
<evidence type="ECO:0000256" key="3">
    <source>
        <dbReference type="ARBA" id="ARBA00022679"/>
    </source>
</evidence>
<dbReference type="GO" id="GO:0005737">
    <property type="term" value="C:cytoplasm"/>
    <property type="evidence" value="ECO:0007669"/>
    <property type="project" value="TreeGrafter"/>
</dbReference>
<dbReference type="Pfam" id="PF13193">
    <property type="entry name" value="AMP-binding_C"/>
    <property type="match status" value="1"/>
</dbReference>
<dbReference type="SMART" id="SM00823">
    <property type="entry name" value="PKS_PP"/>
    <property type="match status" value="1"/>
</dbReference>
<dbReference type="Gene3D" id="1.10.1200.10">
    <property type="entry name" value="ACP-like"/>
    <property type="match status" value="1"/>
</dbReference>
<dbReference type="InterPro" id="IPR042099">
    <property type="entry name" value="ANL_N_sf"/>
</dbReference>
<name>A0A367MA40_PSEAI</name>
<proteinExistence type="predicted"/>
<dbReference type="SUPFAM" id="SSF53474">
    <property type="entry name" value="alpha/beta-Hydrolases"/>
    <property type="match status" value="1"/>
</dbReference>
<dbReference type="GO" id="GO:0016740">
    <property type="term" value="F:transferase activity"/>
    <property type="evidence" value="ECO:0007669"/>
    <property type="project" value="UniProtKB-KW"/>
</dbReference>
<dbReference type="InterPro" id="IPR045851">
    <property type="entry name" value="AMP-bd_C_sf"/>
</dbReference>
<dbReference type="SUPFAM" id="SSF47336">
    <property type="entry name" value="ACP-like"/>
    <property type="match status" value="1"/>
</dbReference>
<dbReference type="InterPro" id="IPR010071">
    <property type="entry name" value="AA_adenyl_dom"/>
</dbReference>
<evidence type="ECO:0000256" key="2">
    <source>
        <dbReference type="ARBA" id="ARBA00022553"/>
    </source>
</evidence>
<feature type="non-terminal residue" evidence="5">
    <location>
        <position position="1"/>
    </location>
</feature>
<protein>
    <submittedName>
        <fullName evidence="5">Amino acid adenylation domain-containing protein</fullName>
    </submittedName>
</protein>
<dbReference type="Gene3D" id="3.40.50.12780">
    <property type="entry name" value="N-terminal domain of ligase-like"/>
    <property type="match status" value="1"/>
</dbReference>
<dbReference type="EMBL" id="QORE01000384">
    <property type="protein sequence ID" value="RCI74377.1"/>
    <property type="molecule type" value="Genomic_DNA"/>
</dbReference>
<dbReference type="Pfam" id="PF00550">
    <property type="entry name" value="PP-binding"/>
    <property type="match status" value="1"/>
</dbReference>
<reference evidence="5 6" key="1">
    <citation type="submission" date="2018-07" db="EMBL/GenBank/DDBJ databases">
        <title>Mechanisms of high-level aminoglycoside resistance among Gram-negative pathogens in Brazil.</title>
        <authorList>
            <person name="Ballaben A.S."/>
            <person name="Darini A.L.C."/>
            <person name="Doi Y."/>
        </authorList>
    </citation>
    <scope>NUCLEOTIDE SEQUENCE [LARGE SCALE GENOMIC DNA]</scope>
    <source>
        <strain evidence="5 6">B2-305</strain>
    </source>
</reference>
<accession>A0A367MA40</accession>
<organism evidence="5 6">
    <name type="scientific">Pseudomonas aeruginosa</name>
    <dbReference type="NCBI Taxonomy" id="287"/>
    <lineage>
        <taxon>Bacteria</taxon>
        <taxon>Pseudomonadati</taxon>
        <taxon>Pseudomonadota</taxon>
        <taxon>Gammaproteobacteria</taxon>
        <taxon>Pseudomonadales</taxon>
        <taxon>Pseudomonadaceae</taxon>
        <taxon>Pseudomonas</taxon>
    </lineage>
</organism>
<dbReference type="GO" id="GO:0044281">
    <property type="term" value="P:small molecule metabolic process"/>
    <property type="evidence" value="ECO:0007669"/>
    <property type="project" value="UniProtKB-ARBA"/>
</dbReference>
<dbReference type="AlphaFoldDB" id="A0A367MA40"/>